<keyword evidence="6" id="KW-0864">Zinc transport</keyword>
<dbReference type="InterPro" id="IPR003593">
    <property type="entry name" value="AAA+_ATPase"/>
</dbReference>
<dbReference type="InterPro" id="IPR050153">
    <property type="entry name" value="Metal_Ion_Import_ABC"/>
</dbReference>
<sequence>MRQRSRPLTAPPLLEARNISLTRDGRTILDTVSLSIGRGEIVTLIGPNGAGKTSLVKLCLGLVKPTDGTVTRAPGLKIGYMPQRLAVDVTLPMPVSRFLSLWSRARRADMQVVLAEVGAAHAIDRAIQTLSGGELQRVLLARALLRQPDLLVLDEPVQAVDVHGQIELFELIGSIRNRRGCGVLLVSHDLHLVMARTDTVICLNRHVCCHGKPEDVSRHPEYVALFGRHADALAIYHHSHDHSHADDGCVVPAGHEHTAHSEHQGCGHDHHHLHGHDQAHGGHRHG</sequence>
<evidence type="ECO:0000256" key="10">
    <source>
        <dbReference type="SAM" id="MobiDB-lite"/>
    </source>
</evidence>
<keyword evidence="13" id="KW-1185">Reference proteome</keyword>
<evidence type="ECO:0000256" key="5">
    <source>
        <dbReference type="ARBA" id="ARBA00022840"/>
    </source>
</evidence>
<evidence type="ECO:0000256" key="7">
    <source>
        <dbReference type="ARBA" id="ARBA00022967"/>
    </source>
</evidence>
<dbReference type="InterPro" id="IPR003439">
    <property type="entry name" value="ABC_transporter-like_ATP-bd"/>
</dbReference>
<accession>A0A255Z4T7</accession>
<evidence type="ECO:0000256" key="8">
    <source>
        <dbReference type="ARBA" id="ARBA00023065"/>
    </source>
</evidence>
<proteinExistence type="predicted"/>
<keyword evidence="1" id="KW-0813">Transport</keyword>
<keyword evidence="4" id="KW-0862">Zinc</keyword>
<dbReference type="GO" id="GO:0016887">
    <property type="term" value="F:ATP hydrolysis activity"/>
    <property type="evidence" value="ECO:0007669"/>
    <property type="project" value="InterPro"/>
</dbReference>
<name>A0A255Z4T7_9PROT</name>
<dbReference type="InterPro" id="IPR017871">
    <property type="entry name" value="ABC_transporter-like_CS"/>
</dbReference>
<evidence type="ECO:0000256" key="1">
    <source>
        <dbReference type="ARBA" id="ARBA00022448"/>
    </source>
</evidence>
<dbReference type="Gene3D" id="3.40.50.300">
    <property type="entry name" value="P-loop containing nucleotide triphosphate hydrolases"/>
    <property type="match status" value="1"/>
</dbReference>
<reference evidence="12 13" key="1">
    <citation type="submission" date="2017-07" db="EMBL/GenBank/DDBJ databases">
        <title>Niveispirillum cyanobacteriorum sp. nov., isolated from cyanobacterial aggregates in a eutrophic lake.</title>
        <authorList>
            <person name="Cai H."/>
        </authorList>
    </citation>
    <scope>NUCLEOTIDE SEQUENCE [LARGE SCALE GENOMIC DNA]</scope>
    <source>
        <strain evidence="13">TH1-14</strain>
    </source>
</reference>
<evidence type="ECO:0000256" key="2">
    <source>
        <dbReference type="ARBA" id="ARBA00022475"/>
    </source>
</evidence>
<keyword evidence="8" id="KW-0406">Ion transport</keyword>
<dbReference type="NCBIfam" id="NF007090">
    <property type="entry name" value="PRK09544.1"/>
    <property type="match status" value="1"/>
</dbReference>
<evidence type="ECO:0000259" key="11">
    <source>
        <dbReference type="PROSITE" id="PS50893"/>
    </source>
</evidence>
<dbReference type="FunFam" id="3.40.50.300:FF:000392">
    <property type="entry name" value="Zinc import ATP-binding protein ZnuC"/>
    <property type="match status" value="1"/>
</dbReference>
<organism evidence="12 13">
    <name type="scientific">Niveispirillum lacus</name>
    <dbReference type="NCBI Taxonomy" id="1981099"/>
    <lineage>
        <taxon>Bacteria</taxon>
        <taxon>Pseudomonadati</taxon>
        <taxon>Pseudomonadota</taxon>
        <taxon>Alphaproteobacteria</taxon>
        <taxon>Rhodospirillales</taxon>
        <taxon>Azospirillaceae</taxon>
        <taxon>Niveispirillum</taxon>
    </lineage>
</organism>
<evidence type="ECO:0000313" key="12">
    <source>
        <dbReference type="EMBL" id="OYQ36498.1"/>
    </source>
</evidence>
<dbReference type="PROSITE" id="PS00211">
    <property type="entry name" value="ABC_TRANSPORTER_1"/>
    <property type="match status" value="1"/>
</dbReference>
<dbReference type="InterPro" id="IPR027417">
    <property type="entry name" value="P-loop_NTPase"/>
</dbReference>
<dbReference type="Proteomes" id="UP000216998">
    <property type="component" value="Unassembled WGS sequence"/>
</dbReference>
<evidence type="ECO:0000256" key="6">
    <source>
        <dbReference type="ARBA" id="ARBA00022906"/>
    </source>
</evidence>
<keyword evidence="2" id="KW-1003">Cell membrane</keyword>
<dbReference type="GO" id="GO:0005524">
    <property type="term" value="F:ATP binding"/>
    <property type="evidence" value="ECO:0007669"/>
    <property type="project" value="UniProtKB-KW"/>
</dbReference>
<dbReference type="PANTHER" id="PTHR42734">
    <property type="entry name" value="METAL TRANSPORT SYSTEM ATP-BINDING PROTEIN TM_0124-RELATED"/>
    <property type="match status" value="1"/>
</dbReference>
<dbReference type="Pfam" id="PF00005">
    <property type="entry name" value="ABC_tran"/>
    <property type="match status" value="1"/>
</dbReference>
<keyword evidence="5 12" id="KW-0067">ATP-binding</keyword>
<evidence type="ECO:0000256" key="9">
    <source>
        <dbReference type="ARBA" id="ARBA00023136"/>
    </source>
</evidence>
<dbReference type="SUPFAM" id="SSF52540">
    <property type="entry name" value="P-loop containing nucleoside triphosphate hydrolases"/>
    <property type="match status" value="1"/>
</dbReference>
<dbReference type="AlphaFoldDB" id="A0A255Z4T7"/>
<evidence type="ECO:0000256" key="3">
    <source>
        <dbReference type="ARBA" id="ARBA00022741"/>
    </source>
</evidence>
<feature type="domain" description="ABC transporter" evidence="11">
    <location>
        <begin position="14"/>
        <end position="229"/>
    </location>
</feature>
<gene>
    <name evidence="12" type="ORF">CHU95_04565</name>
</gene>
<dbReference type="SMART" id="SM00382">
    <property type="entry name" value="AAA"/>
    <property type="match status" value="1"/>
</dbReference>
<comment type="caution">
    <text evidence="12">The sequence shown here is derived from an EMBL/GenBank/DDBJ whole genome shotgun (WGS) entry which is preliminary data.</text>
</comment>
<dbReference type="PROSITE" id="PS50893">
    <property type="entry name" value="ABC_TRANSPORTER_2"/>
    <property type="match status" value="1"/>
</dbReference>
<dbReference type="OrthoDB" id="9780942at2"/>
<feature type="compositionally biased region" description="Basic and acidic residues" evidence="10">
    <location>
        <begin position="254"/>
        <end position="268"/>
    </location>
</feature>
<dbReference type="EMBL" id="NOXU01000022">
    <property type="protein sequence ID" value="OYQ36498.1"/>
    <property type="molecule type" value="Genomic_DNA"/>
</dbReference>
<feature type="region of interest" description="Disordered" evidence="10">
    <location>
        <begin position="251"/>
        <end position="286"/>
    </location>
</feature>
<evidence type="ECO:0000256" key="4">
    <source>
        <dbReference type="ARBA" id="ARBA00022833"/>
    </source>
</evidence>
<evidence type="ECO:0000313" key="13">
    <source>
        <dbReference type="Proteomes" id="UP000216998"/>
    </source>
</evidence>
<keyword evidence="9" id="KW-0472">Membrane</keyword>
<keyword evidence="3" id="KW-0547">Nucleotide-binding</keyword>
<protein>
    <submittedName>
        <fullName evidence="12">Zinc ABC transporter ATP-binding protein ZnuC</fullName>
    </submittedName>
</protein>
<dbReference type="GO" id="GO:0010043">
    <property type="term" value="P:response to zinc ion"/>
    <property type="evidence" value="ECO:0007669"/>
    <property type="project" value="TreeGrafter"/>
</dbReference>
<dbReference type="PANTHER" id="PTHR42734:SF9">
    <property type="entry name" value="ZINC IMPORT ATP-BINDING PROTEIN ZNUC"/>
    <property type="match status" value="1"/>
</dbReference>
<dbReference type="GO" id="GO:0006829">
    <property type="term" value="P:zinc ion transport"/>
    <property type="evidence" value="ECO:0007669"/>
    <property type="project" value="UniProtKB-KW"/>
</dbReference>
<keyword evidence="7" id="KW-1278">Translocase</keyword>